<feature type="domain" description="GH26" evidence="7">
    <location>
        <begin position="43"/>
        <end position="346"/>
    </location>
</feature>
<feature type="chain" id="PRO_5022230438" description="GH26 domain-containing protein" evidence="6">
    <location>
        <begin position="44"/>
        <end position="355"/>
    </location>
</feature>
<dbReference type="SUPFAM" id="SSF51445">
    <property type="entry name" value="(Trans)glycosidases"/>
    <property type="match status" value="1"/>
</dbReference>
<dbReference type="RefSeq" id="WP_084271683.1">
    <property type="nucleotide sequence ID" value="NZ_BJZS01000022.1"/>
</dbReference>
<comment type="similarity">
    <text evidence="1 4">Belongs to the glycosyl hydrolase 26 family.</text>
</comment>
<keyword evidence="2 4" id="KW-0378">Hydrolase</keyword>
<feature type="signal peptide" evidence="6">
    <location>
        <begin position="1"/>
        <end position="43"/>
    </location>
</feature>
<reference evidence="8 9" key="1">
    <citation type="submission" date="2019-07" db="EMBL/GenBank/DDBJ databases">
        <title>Whole genome shotgun sequence of Kocuria turfanensis NBRC 107627.</title>
        <authorList>
            <person name="Hosoyama A."/>
            <person name="Uohara A."/>
            <person name="Ohji S."/>
            <person name="Ichikawa N."/>
        </authorList>
    </citation>
    <scope>NUCLEOTIDE SEQUENCE [LARGE SCALE GENOMIC DNA]</scope>
    <source>
        <strain evidence="8 9">NBRC 107627</strain>
    </source>
</reference>
<dbReference type="InterPro" id="IPR000805">
    <property type="entry name" value="Glyco_hydro_26"/>
</dbReference>
<evidence type="ECO:0000256" key="4">
    <source>
        <dbReference type="PROSITE-ProRule" id="PRU01100"/>
    </source>
</evidence>
<keyword evidence="9" id="KW-1185">Reference proteome</keyword>
<evidence type="ECO:0000256" key="1">
    <source>
        <dbReference type="ARBA" id="ARBA00007754"/>
    </source>
</evidence>
<protein>
    <recommendedName>
        <fullName evidence="7">GH26 domain-containing protein</fullName>
    </recommendedName>
</protein>
<dbReference type="InterPro" id="IPR017853">
    <property type="entry name" value="GH"/>
</dbReference>
<evidence type="ECO:0000256" key="2">
    <source>
        <dbReference type="ARBA" id="ARBA00022801"/>
    </source>
</evidence>
<evidence type="ECO:0000313" key="9">
    <source>
        <dbReference type="Proteomes" id="UP000321103"/>
    </source>
</evidence>
<organism evidence="8 9">
    <name type="scientific">Kocuria turfanensis</name>
    <dbReference type="NCBI Taxonomy" id="388357"/>
    <lineage>
        <taxon>Bacteria</taxon>
        <taxon>Bacillati</taxon>
        <taxon>Actinomycetota</taxon>
        <taxon>Actinomycetes</taxon>
        <taxon>Micrococcales</taxon>
        <taxon>Micrococcaceae</taxon>
        <taxon>Kocuria</taxon>
    </lineage>
</organism>
<dbReference type="STRING" id="388357.GCA_001580365_03286"/>
<feature type="region of interest" description="Disordered" evidence="5">
    <location>
        <begin position="1"/>
        <end position="20"/>
    </location>
</feature>
<dbReference type="Gene3D" id="3.20.20.80">
    <property type="entry name" value="Glycosidases"/>
    <property type="match status" value="1"/>
</dbReference>
<dbReference type="PANTHER" id="PTHR40079:SF4">
    <property type="entry name" value="GH26 DOMAIN-CONTAINING PROTEIN-RELATED"/>
    <property type="match status" value="1"/>
</dbReference>
<dbReference type="EMBL" id="BJZS01000022">
    <property type="protein sequence ID" value="GEO94645.1"/>
    <property type="molecule type" value="Genomic_DNA"/>
</dbReference>
<dbReference type="PROSITE" id="PS51764">
    <property type="entry name" value="GH26"/>
    <property type="match status" value="1"/>
</dbReference>
<feature type="active site" description="Nucleophile" evidence="4">
    <location>
        <position position="290"/>
    </location>
</feature>
<evidence type="ECO:0000256" key="6">
    <source>
        <dbReference type="SAM" id="SignalP"/>
    </source>
</evidence>
<dbReference type="InterPro" id="IPR022790">
    <property type="entry name" value="GH26_dom"/>
</dbReference>
<proteinExistence type="inferred from homology"/>
<evidence type="ECO:0000256" key="3">
    <source>
        <dbReference type="ARBA" id="ARBA00023295"/>
    </source>
</evidence>
<dbReference type="GO" id="GO:0016985">
    <property type="term" value="F:mannan endo-1,4-beta-mannosidase activity"/>
    <property type="evidence" value="ECO:0007669"/>
    <property type="project" value="InterPro"/>
</dbReference>
<accession>A0A512IAB3</accession>
<comment type="caution">
    <text evidence="8">The sequence shown here is derived from an EMBL/GenBank/DDBJ whole genome shotgun (WGS) entry which is preliminary data.</text>
</comment>
<dbReference type="GO" id="GO:0006080">
    <property type="term" value="P:substituted mannan metabolic process"/>
    <property type="evidence" value="ECO:0007669"/>
    <property type="project" value="InterPro"/>
</dbReference>
<name>A0A512IAB3_9MICC</name>
<keyword evidence="6" id="KW-0732">Signal</keyword>
<feature type="active site" description="Proton donor" evidence="4">
    <location>
        <position position="176"/>
    </location>
</feature>
<keyword evidence="3 4" id="KW-0326">Glycosidase</keyword>
<evidence type="ECO:0000259" key="7">
    <source>
        <dbReference type="PROSITE" id="PS51764"/>
    </source>
</evidence>
<dbReference type="Pfam" id="PF02156">
    <property type="entry name" value="Glyco_hydro_26"/>
    <property type="match status" value="1"/>
</dbReference>
<evidence type="ECO:0000256" key="5">
    <source>
        <dbReference type="SAM" id="MobiDB-lite"/>
    </source>
</evidence>
<sequence>MMRDQPPRQTMSTGALPTRRSLHVSRRSVLTWAAALSVLTACAEPKSPSTTLPVQPRTRPLEHGVYLTEGPADEAALRAYEDLIGSSPQWILLFCDWTIAAPPLLELDATLAAGAVPVLTWEPWHAPHPGSPVAATDQSQFSLARILAGDHDNHIRTWGEALASWNRDVVLRFAHEMNGNWYPWGFGVQGNTPRQYVRAWHHVRSIFAAAGASSVRWCWAPNIPWAPDDTSDHASFEDFFPGPGAVDLLGIDGYNWASTNSGWTAPEELFGAGLKELRDLRGAHPIVVTETASSEGLEPWQSKAEWIRQLFDYLVNQPDVESAIWFHTDKEHNWQVDSSQEALAAYREAVASLRP</sequence>
<dbReference type="Proteomes" id="UP000321103">
    <property type="component" value="Unassembled WGS sequence"/>
</dbReference>
<gene>
    <name evidence="8" type="ORF">KTU01_07680</name>
</gene>
<evidence type="ECO:0000313" key="8">
    <source>
        <dbReference type="EMBL" id="GEO94645.1"/>
    </source>
</evidence>
<dbReference type="AlphaFoldDB" id="A0A512IAB3"/>
<dbReference type="PANTHER" id="PTHR40079">
    <property type="entry name" value="MANNAN ENDO-1,4-BETA-MANNOSIDASE E-RELATED"/>
    <property type="match status" value="1"/>
</dbReference>